<dbReference type="Gene3D" id="3.30.40.10">
    <property type="entry name" value="Zinc/RING finger domain, C3HC4 (zinc finger)"/>
    <property type="match status" value="1"/>
</dbReference>
<evidence type="ECO:0000259" key="4">
    <source>
        <dbReference type="PROSITE" id="PS51698"/>
    </source>
</evidence>
<accession>A0ABD1ZNZ6</accession>
<dbReference type="InterPro" id="IPR000225">
    <property type="entry name" value="Armadillo"/>
</dbReference>
<evidence type="ECO:0000256" key="1">
    <source>
        <dbReference type="ARBA" id="ARBA00000900"/>
    </source>
</evidence>
<dbReference type="Gene3D" id="1.20.930.20">
    <property type="entry name" value="Adaptor protein Cbl, N-terminal domain"/>
    <property type="match status" value="1"/>
</dbReference>
<dbReference type="SUPFAM" id="SSF57850">
    <property type="entry name" value="RING/U-box"/>
    <property type="match status" value="1"/>
</dbReference>
<keyword evidence="6" id="KW-1185">Reference proteome</keyword>
<organism evidence="5 6">
    <name type="scientific">Riccia fluitans</name>
    <dbReference type="NCBI Taxonomy" id="41844"/>
    <lineage>
        <taxon>Eukaryota</taxon>
        <taxon>Viridiplantae</taxon>
        <taxon>Streptophyta</taxon>
        <taxon>Embryophyta</taxon>
        <taxon>Marchantiophyta</taxon>
        <taxon>Marchantiopsida</taxon>
        <taxon>Marchantiidae</taxon>
        <taxon>Marchantiales</taxon>
        <taxon>Ricciaceae</taxon>
        <taxon>Riccia</taxon>
    </lineage>
</organism>
<dbReference type="InterPro" id="IPR013083">
    <property type="entry name" value="Znf_RING/FYVE/PHD"/>
</dbReference>
<gene>
    <name evidence="5" type="ORF">R1flu_021120</name>
</gene>
<dbReference type="EMBL" id="JBHFFA010000001">
    <property type="protein sequence ID" value="KAL2652992.1"/>
    <property type="molecule type" value="Genomic_DNA"/>
</dbReference>
<protein>
    <recommendedName>
        <fullName evidence="3">RING-type E3 ubiquitin transferase</fullName>
        <ecNumber evidence="3">2.3.2.27</ecNumber>
    </recommendedName>
</protein>
<dbReference type="InterPro" id="IPR052608">
    <property type="entry name" value="U-box_domain_protein"/>
</dbReference>
<dbReference type="InterPro" id="IPR011989">
    <property type="entry name" value="ARM-like"/>
</dbReference>
<sequence>MLIELIPIGTVLALITTEVLETALAAQDVLIEKETFRILSTYLCDIHPLLQELKKRELGESPTVRKALESLQEDLKKARALIDNCVSKSNLYLLVNCRSVVREAQEITRNLGKSLELLALASSEIASDISTNVSRLKDQMINAKFQTSESKVHVITKLEQGLREHRTDQGFANDLLLEIAKALGISVDTSAMSKELASFRREKEEAALSKEREEEVFMEQVISLLSRAESSHLRNSSRAIYFSRLSSLKDSVRPTEQIQPLRSFICPLNEEIMVDPVSLVTGSCFERSAITAWFAAGNTTDPLTHEELIDRTLSPNSPLRRSIEEWQELNYCKGILRAKEMLKSDEEHQQSTALSDLVELCEKRKAIKDWIAEEHIVVDVVKVLKSSNRDLKRRSLSALYTLGKDNKENKELLIEAGGLEQIVRCLSRDESIAKAAAALLLELLEGSESVSLKIGRQQSAIFLLVTLMNGEDPETAELARLTLDKLSGENENVVAMASASWFPPLVRCLTEGEGDATKLLMAKTLGNLKLTDEMKMTLGDLEVVPPLVRMMEVGNWELKLAGLKAVQSLSSHRKIKGCFAGAGGVPVVLNYLFSVMSPLAVRESSAIIVENLAENDGKEFFVDGSGAAIDEVQVVENLVAVCESSSNTPLIKIHVLRTLLGLLSPPGSRNLRDNLRSLRGISLLLPLIEGSEPEVRHCAIQMLFYLSENGGSEIAEYMKRQTKYKAFLKFLNTNLAEEVQVAAAGILVNLPQDDYVLTEALVEAEAISMLVDLLKIGTPKAKEAAVDALVRFTDPSNREMQQAVANLDVHPLLIRTILSGTLKSKARAATVLRNFSSSTPALIEEPKVRCTCFLSSRTPRCKVHNGLCDFKKTFCIVEADAVAGLIGILNEDRGSAAEAAVEALETLVSGDDTLHSGTQLLHRSGGITSLLTILSVGTPELKEKALRLVERIFKADEMAEMYGSRSRIPLVDLATSGSNSIKKRAARVLGELQFIHEISTYY</sequence>
<feature type="domain" description="U-box" evidence="4">
    <location>
        <begin position="259"/>
        <end position="333"/>
    </location>
</feature>
<dbReference type="EC" id="2.3.2.27" evidence="3"/>
<evidence type="ECO:0000256" key="3">
    <source>
        <dbReference type="ARBA" id="ARBA00012483"/>
    </source>
</evidence>
<evidence type="ECO:0000313" key="5">
    <source>
        <dbReference type="EMBL" id="KAL2652992.1"/>
    </source>
</evidence>
<dbReference type="CDD" id="cd21037">
    <property type="entry name" value="MLKL_NTD"/>
    <property type="match status" value="1"/>
</dbReference>
<dbReference type="Pfam" id="PF00514">
    <property type="entry name" value="Arm"/>
    <property type="match status" value="1"/>
</dbReference>
<dbReference type="InterPro" id="IPR059179">
    <property type="entry name" value="MLKL-like_MCAfunc"/>
</dbReference>
<comment type="catalytic activity">
    <reaction evidence="1">
        <text>S-ubiquitinyl-[E2 ubiquitin-conjugating enzyme]-L-cysteine + [acceptor protein]-L-lysine = [E2 ubiquitin-conjugating enzyme]-L-cysteine + N(6)-ubiquitinyl-[acceptor protein]-L-lysine.</text>
        <dbReference type="EC" id="2.3.2.27"/>
    </reaction>
</comment>
<comment type="pathway">
    <text evidence="2">Protein modification; protein ubiquitination.</text>
</comment>
<dbReference type="InterPro" id="IPR003613">
    <property type="entry name" value="Ubox_domain"/>
</dbReference>
<dbReference type="InterPro" id="IPR036537">
    <property type="entry name" value="Adaptor_Cbl_N_dom_sf"/>
</dbReference>
<dbReference type="InterPro" id="IPR045210">
    <property type="entry name" value="RING-Ubox_PUB"/>
</dbReference>
<comment type="caution">
    <text evidence="5">The sequence shown here is derived from an EMBL/GenBank/DDBJ whole genome shotgun (WGS) entry which is preliminary data.</text>
</comment>
<dbReference type="Proteomes" id="UP001605036">
    <property type="component" value="Unassembled WGS sequence"/>
</dbReference>
<dbReference type="SMART" id="SM00504">
    <property type="entry name" value="Ubox"/>
    <property type="match status" value="1"/>
</dbReference>
<proteinExistence type="predicted"/>
<evidence type="ECO:0000313" key="6">
    <source>
        <dbReference type="Proteomes" id="UP001605036"/>
    </source>
</evidence>
<dbReference type="GO" id="GO:0061630">
    <property type="term" value="F:ubiquitin protein ligase activity"/>
    <property type="evidence" value="ECO:0007669"/>
    <property type="project" value="UniProtKB-EC"/>
</dbReference>
<dbReference type="CDD" id="cd16664">
    <property type="entry name" value="RING-Ubox_PUB"/>
    <property type="match status" value="1"/>
</dbReference>
<name>A0ABD1ZNZ6_9MARC</name>
<dbReference type="PANTHER" id="PTHR45958">
    <property type="entry name" value="RING-TYPE E3 UBIQUITIN TRANSFERASE"/>
    <property type="match status" value="1"/>
</dbReference>
<dbReference type="PROSITE" id="PS51698">
    <property type="entry name" value="U_BOX"/>
    <property type="match status" value="1"/>
</dbReference>
<dbReference type="PANTHER" id="PTHR45958:SF15">
    <property type="entry name" value="RING-TYPE E3 UBIQUITIN TRANSFERASE"/>
    <property type="match status" value="1"/>
</dbReference>
<dbReference type="AlphaFoldDB" id="A0ABD1ZNZ6"/>
<dbReference type="Pfam" id="PF04564">
    <property type="entry name" value="U-box"/>
    <property type="match status" value="1"/>
</dbReference>
<dbReference type="InterPro" id="IPR016024">
    <property type="entry name" value="ARM-type_fold"/>
</dbReference>
<evidence type="ECO:0000256" key="2">
    <source>
        <dbReference type="ARBA" id="ARBA00004906"/>
    </source>
</evidence>
<reference evidence="5 6" key="1">
    <citation type="submission" date="2024-09" db="EMBL/GenBank/DDBJ databases">
        <title>Chromosome-scale assembly of Riccia fluitans.</title>
        <authorList>
            <person name="Paukszto L."/>
            <person name="Sawicki J."/>
            <person name="Karawczyk K."/>
            <person name="Piernik-Szablinska J."/>
            <person name="Szczecinska M."/>
            <person name="Mazdziarz M."/>
        </authorList>
    </citation>
    <scope>NUCLEOTIDE SEQUENCE [LARGE SCALE GENOMIC DNA]</scope>
    <source>
        <strain evidence="5">Rf_01</strain>
        <tissue evidence="5">Aerial parts of the thallus</tissue>
    </source>
</reference>
<dbReference type="SMART" id="SM00185">
    <property type="entry name" value="ARM"/>
    <property type="match status" value="6"/>
</dbReference>
<dbReference type="SUPFAM" id="SSF48371">
    <property type="entry name" value="ARM repeat"/>
    <property type="match status" value="2"/>
</dbReference>
<dbReference type="Gene3D" id="1.25.10.10">
    <property type="entry name" value="Leucine-rich Repeat Variant"/>
    <property type="match status" value="4"/>
</dbReference>